<evidence type="ECO:0000256" key="5">
    <source>
        <dbReference type="ARBA" id="ARBA00022801"/>
    </source>
</evidence>
<dbReference type="PROSITE" id="PS50275">
    <property type="entry name" value="SAC"/>
    <property type="match status" value="1"/>
</dbReference>
<dbReference type="SMART" id="SM00128">
    <property type="entry name" value="IPPc"/>
    <property type="match status" value="1"/>
</dbReference>
<feature type="region of interest" description="Disordered" evidence="6">
    <location>
        <begin position="1013"/>
        <end position="1067"/>
    </location>
</feature>
<name>A0AAN9T8Q9_9HEMI</name>
<dbReference type="Pfam" id="PF08952">
    <property type="entry name" value="DUF1866"/>
    <property type="match status" value="1"/>
</dbReference>
<sequence length="1067" mass="120086">MTSYGKLFKVLHKTTASPHSVILEHRQYENALLFESNAIAVLSSQEFDSIKRQYTKIQDAYGCLGILQLTQGTSTVPFLVTVTGCIVVGKINDSEVFRITQTSFISLRNYPQDEDLISNVRKLLNSGTFYFSKNNSFDLTLCAQRQQKGAITDNRFFWNRMLHTCFIRFDVDTNLWLLKMACGYVEIRTIYVRHQQARAMIISRLSCERAGTRFNVRGCNDDGHVANFVETEEAIYLDDIIVSYLQTRGSVPLFWEQTGVQVGSHKVKLSRSCEASAAAYNKHFSTMKKRYCRLAVVNLLSTNLSGSKEGEAMLSHSYQKYHNGSFHNDVPHIVFDYHVECRNTKNLSKLKQHVESFLKNLGFFYATGTQVHSQQKGVFRINCLDCLDRTNSVQTFFGLEMIRELVNSFCEADNQQMLSRFDEMFRQMWVNNGNEVSRMYAGTGAIHGGSKIKDGARSAARTIQSNLWDYSKQEAIDVLLGIPFSNDSRMLLSADMLNANENILQDMCVRFDEYTYSQSIRVAVGTYNVNGGKHFRSVAYKDLSLSDWLLDTILLSKKSLIDATSGEEEPVDVFAIGFQEIVDLSASNIIAASSENASQWADELRKVLSRDYSYVLLTYTQLVGVCLYIFVRANLVSYVRDLAVDTVKTGLGGATGNKGAVAIRFTLHSSSLCFVCAHFAAGQSQVNERNADFAEITKKISFPMGRTLSTHDYIFWLGDFNYRVDLDKDTIKELIRSNMLNEVLQYDQLTIQRKEGKVFEDYNEGAITFAPTYKYDLFSDDYDTSEKCRAPAWTDRVLWKCSKEMADVSQAKIIHYARAELKQSDHRPVIAVLEIKIRRVEPKKREKVFQDVLQSVGPLDGTVVLKLINSNVNIATVSNDAFMTKLFHELSRFGDLVLVRFVENVMLITFKEGRSALNAVARSPLQISGYALSMMLKSPNWTQQILREISVYKDNTIPLCDSEPDIVTDTEVPDINFDSFTISTKSTPPPTSATGTFGMPANLSAPLQPFMVPVNPEPKASRPISEPQPCGLSSPFNPNNGPPPVPRRIGAPPVPPRIGAPPVPSRE</sequence>
<accession>A0AAN9T8Q9</accession>
<dbReference type="InterPro" id="IPR036691">
    <property type="entry name" value="Endo/exonu/phosph_ase_sf"/>
</dbReference>
<dbReference type="InterPro" id="IPR035979">
    <property type="entry name" value="RBD_domain_sf"/>
</dbReference>
<evidence type="ECO:0000313" key="8">
    <source>
        <dbReference type="EMBL" id="KAK7574119.1"/>
    </source>
</evidence>
<feature type="compositionally biased region" description="Pro residues" evidence="6">
    <location>
        <begin position="1040"/>
        <end position="1067"/>
    </location>
</feature>
<dbReference type="InterPro" id="IPR000300">
    <property type="entry name" value="IPPc"/>
</dbReference>
<evidence type="ECO:0000313" key="9">
    <source>
        <dbReference type="Proteomes" id="UP001367676"/>
    </source>
</evidence>
<comment type="caution">
    <text evidence="8">The sequence shown here is derived from an EMBL/GenBank/DDBJ whole genome shotgun (WGS) entry which is preliminary data.</text>
</comment>
<dbReference type="GO" id="GO:0003676">
    <property type="term" value="F:nucleic acid binding"/>
    <property type="evidence" value="ECO:0007669"/>
    <property type="project" value="InterPro"/>
</dbReference>
<dbReference type="SUPFAM" id="SSF56219">
    <property type="entry name" value="DNase I-like"/>
    <property type="match status" value="1"/>
</dbReference>
<protein>
    <recommendedName>
        <fullName evidence="4">phosphoinositide 5-phosphatase</fullName>
        <ecNumber evidence="4">3.1.3.36</ecNumber>
    </recommendedName>
</protein>
<dbReference type="AlphaFoldDB" id="A0AAN9T8Q9"/>
<evidence type="ECO:0000256" key="3">
    <source>
        <dbReference type="ARBA" id="ARBA00009678"/>
    </source>
</evidence>
<dbReference type="InterPro" id="IPR015047">
    <property type="entry name" value="SYNJ1/2_RRM"/>
</dbReference>
<comment type="similarity">
    <text evidence="3">In the central section; belongs to the inositol 1,4,5-trisphosphate 5-phosphatase family.</text>
</comment>
<keyword evidence="5" id="KW-0378">Hydrolase</keyword>
<dbReference type="SMART" id="SM01165">
    <property type="entry name" value="DUF1866"/>
    <property type="match status" value="1"/>
</dbReference>
<dbReference type="GO" id="GO:0048488">
    <property type="term" value="P:synaptic vesicle endocytosis"/>
    <property type="evidence" value="ECO:0007669"/>
    <property type="project" value="TreeGrafter"/>
</dbReference>
<evidence type="ECO:0000256" key="6">
    <source>
        <dbReference type="SAM" id="MobiDB-lite"/>
    </source>
</evidence>
<dbReference type="EMBL" id="JBBCAQ010000037">
    <property type="protein sequence ID" value="KAK7574119.1"/>
    <property type="molecule type" value="Genomic_DNA"/>
</dbReference>
<dbReference type="GO" id="GO:0046856">
    <property type="term" value="P:phosphatidylinositol dephosphorylation"/>
    <property type="evidence" value="ECO:0007669"/>
    <property type="project" value="InterPro"/>
</dbReference>
<dbReference type="GO" id="GO:0004439">
    <property type="term" value="F:phosphatidylinositol-4,5-bisphosphate 5-phosphatase activity"/>
    <property type="evidence" value="ECO:0007669"/>
    <property type="project" value="UniProtKB-EC"/>
</dbReference>
<evidence type="ECO:0000259" key="7">
    <source>
        <dbReference type="PROSITE" id="PS50275"/>
    </source>
</evidence>
<dbReference type="Gene3D" id="3.60.10.10">
    <property type="entry name" value="Endonuclease/exonuclease/phosphatase"/>
    <property type="match status" value="1"/>
</dbReference>
<dbReference type="EC" id="3.1.3.36" evidence="4"/>
<dbReference type="Pfam" id="PF22669">
    <property type="entry name" value="Exo_endo_phos2"/>
    <property type="match status" value="1"/>
</dbReference>
<dbReference type="InterPro" id="IPR046985">
    <property type="entry name" value="IP5"/>
</dbReference>
<gene>
    <name evidence="8" type="ORF">V9T40_011310</name>
</gene>
<comment type="similarity">
    <text evidence="2">Belongs to the synaptojanin family.</text>
</comment>
<proteinExistence type="inferred from homology"/>
<feature type="domain" description="SAC" evidence="7">
    <location>
        <begin position="120"/>
        <end position="442"/>
    </location>
</feature>
<dbReference type="InterPro" id="IPR002013">
    <property type="entry name" value="SAC_dom"/>
</dbReference>
<evidence type="ECO:0000256" key="2">
    <source>
        <dbReference type="ARBA" id="ARBA00008943"/>
    </source>
</evidence>
<dbReference type="Gene3D" id="3.30.70.330">
    <property type="match status" value="1"/>
</dbReference>
<keyword evidence="9" id="KW-1185">Reference proteome</keyword>
<dbReference type="InterPro" id="IPR012677">
    <property type="entry name" value="Nucleotide-bd_a/b_plait_sf"/>
</dbReference>
<dbReference type="Proteomes" id="UP001367676">
    <property type="component" value="Unassembled WGS sequence"/>
</dbReference>
<evidence type="ECO:0000256" key="4">
    <source>
        <dbReference type="ARBA" id="ARBA00013044"/>
    </source>
</evidence>
<dbReference type="SUPFAM" id="SSF54928">
    <property type="entry name" value="RNA-binding domain, RBD"/>
    <property type="match status" value="1"/>
</dbReference>
<evidence type="ECO:0000256" key="1">
    <source>
        <dbReference type="ARBA" id="ARBA00001786"/>
    </source>
</evidence>
<dbReference type="PANTHER" id="PTHR11200">
    <property type="entry name" value="INOSITOL 5-PHOSPHATASE"/>
    <property type="match status" value="1"/>
</dbReference>
<organism evidence="8 9">
    <name type="scientific">Parthenolecanium corni</name>
    <dbReference type="NCBI Taxonomy" id="536013"/>
    <lineage>
        <taxon>Eukaryota</taxon>
        <taxon>Metazoa</taxon>
        <taxon>Ecdysozoa</taxon>
        <taxon>Arthropoda</taxon>
        <taxon>Hexapoda</taxon>
        <taxon>Insecta</taxon>
        <taxon>Pterygota</taxon>
        <taxon>Neoptera</taxon>
        <taxon>Paraneoptera</taxon>
        <taxon>Hemiptera</taxon>
        <taxon>Sternorrhyncha</taxon>
        <taxon>Coccoidea</taxon>
        <taxon>Coccidae</taxon>
        <taxon>Parthenolecanium</taxon>
    </lineage>
</organism>
<comment type="catalytic activity">
    <reaction evidence="1">
        <text>a 1,2-diacyl-sn-glycero-3-phospho-(1D-myo-inositol-4,5-bisphosphate) + H2O = a 1,2-diacyl-sn-glycero-3-phospho-(1D-myo-inositol 4-phosphate) + phosphate</text>
        <dbReference type="Rhea" id="RHEA:22764"/>
        <dbReference type="ChEBI" id="CHEBI:15377"/>
        <dbReference type="ChEBI" id="CHEBI:43474"/>
        <dbReference type="ChEBI" id="CHEBI:58178"/>
        <dbReference type="ChEBI" id="CHEBI:58456"/>
        <dbReference type="EC" id="3.1.3.36"/>
    </reaction>
</comment>
<dbReference type="GO" id="GO:0098793">
    <property type="term" value="C:presynapse"/>
    <property type="evidence" value="ECO:0007669"/>
    <property type="project" value="GOC"/>
</dbReference>
<dbReference type="PANTHER" id="PTHR11200:SF257">
    <property type="entry name" value="PHOSPHOINOSITIDE 5-PHOSPHATASE"/>
    <property type="match status" value="1"/>
</dbReference>
<reference evidence="8 9" key="1">
    <citation type="submission" date="2024-03" db="EMBL/GenBank/DDBJ databases">
        <title>Adaptation during the transition from Ophiocordyceps entomopathogen to insect associate is accompanied by gene loss and intensified selection.</title>
        <authorList>
            <person name="Ward C.M."/>
            <person name="Onetto C.A."/>
            <person name="Borneman A.R."/>
        </authorList>
    </citation>
    <scope>NUCLEOTIDE SEQUENCE [LARGE SCALE GENOMIC DNA]</scope>
    <source>
        <strain evidence="8">AWRI1</strain>
        <tissue evidence="8">Single Adult Female</tissue>
    </source>
</reference>
<dbReference type="Pfam" id="PF02383">
    <property type="entry name" value="Syja_N"/>
    <property type="match status" value="1"/>
</dbReference>